<accession>A0A6H5IEA1</accession>
<evidence type="ECO:0000313" key="2">
    <source>
        <dbReference type="EMBL" id="CAB0034892.1"/>
    </source>
</evidence>
<reference evidence="2 3" key="1">
    <citation type="submission" date="2020-02" db="EMBL/GenBank/DDBJ databases">
        <authorList>
            <person name="Ferguson B K."/>
        </authorList>
    </citation>
    <scope>NUCLEOTIDE SEQUENCE [LARGE SCALE GENOMIC DNA]</scope>
</reference>
<organism evidence="2 3">
    <name type="scientific">Trichogramma brassicae</name>
    <dbReference type="NCBI Taxonomy" id="86971"/>
    <lineage>
        <taxon>Eukaryota</taxon>
        <taxon>Metazoa</taxon>
        <taxon>Ecdysozoa</taxon>
        <taxon>Arthropoda</taxon>
        <taxon>Hexapoda</taxon>
        <taxon>Insecta</taxon>
        <taxon>Pterygota</taxon>
        <taxon>Neoptera</taxon>
        <taxon>Endopterygota</taxon>
        <taxon>Hymenoptera</taxon>
        <taxon>Apocrita</taxon>
        <taxon>Proctotrupomorpha</taxon>
        <taxon>Chalcidoidea</taxon>
        <taxon>Trichogrammatidae</taxon>
        <taxon>Trichogramma</taxon>
    </lineage>
</organism>
<proteinExistence type="predicted"/>
<keyword evidence="3" id="KW-1185">Reference proteome</keyword>
<dbReference type="Proteomes" id="UP000479190">
    <property type="component" value="Unassembled WGS sequence"/>
</dbReference>
<sequence length="240" mass="27697">MVTPNDVGAPTKNSTPYLIRLLGLANRSWSLSPQRGLCSDTHACPGDCVRKRNPQQKYLLVRIRSFRITPVHITEKRHRSKRGHGRMTRRRIRVRVITVKILDIVTQYSGAIVPDTARRFNACKSNIKNAAGPRYRKSLPNFLMYDIFLKFFYESMKMTEKSKKSIAPSVKCKYAKVRASSSAFSRNKAYAKKLHVLKKYHGLYQREILLLRFFLLFIYIGYSASLWAVAVCKQSSNFLI</sequence>
<protein>
    <submittedName>
        <fullName evidence="2">Uncharacterized protein</fullName>
    </submittedName>
</protein>
<keyword evidence="1" id="KW-0812">Transmembrane</keyword>
<feature type="transmembrane region" description="Helical" evidence="1">
    <location>
        <begin position="209"/>
        <end position="230"/>
    </location>
</feature>
<dbReference type="AlphaFoldDB" id="A0A6H5IEA1"/>
<keyword evidence="1" id="KW-1133">Transmembrane helix</keyword>
<name>A0A6H5IEA1_9HYME</name>
<gene>
    <name evidence="2" type="ORF">TBRA_LOCUS6790</name>
</gene>
<evidence type="ECO:0000313" key="3">
    <source>
        <dbReference type="Proteomes" id="UP000479190"/>
    </source>
</evidence>
<evidence type="ECO:0000256" key="1">
    <source>
        <dbReference type="SAM" id="Phobius"/>
    </source>
</evidence>
<keyword evidence="1" id="KW-0472">Membrane</keyword>
<dbReference type="EMBL" id="CADCXV010000761">
    <property type="protein sequence ID" value="CAB0034892.1"/>
    <property type="molecule type" value="Genomic_DNA"/>
</dbReference>